<sequence>MAALTEPAPEKEAGTLEASDAEERRTCAVSMFTGEADRGVSA</sequence>
<organism evidence="2 3">
    <name type="scientific">Citricoccus parietis</name>
    <dbReference type="NCBI Taxonomy" id="592307"/>
    <lineage>
        <taxon>Bacteria</taxon>
        <taxon>Bacillati</taxon>
        <taxon>Actinomycetota</taxon>
        <taxon>Actinomycetes</taxon>
        <taxon>Micrococcales</taxon>
        <taxon>Micrococcaceae</taxon>
        <taxon>Citricoccus</taxon>
    </lineage>
</organism>
<evidence type="ECO:0000256" key="1">
    <source>
        <dbReference type="SAM" id="MobiDB-lite"/>
    </source>
</evidence>
<accession>A0ABV5FVZ7</accession>
<evidence type="ECO:0000313" key="2">
    <source>
        <dbReference type="EMBL" id="MFB9070824.1"/>
    </source>
</evidence>
<gene>
    <name evidence="2" type="ORF">ACFFX0_06285</name>
</gene>
<evidence type="ECO:0000313" key="3">
    <source>
        <dbReference type="Proteomes" id="UP001589575"/>
    </source>
</evidence>
<dbReference type="Proteomes" id="UP001589575">
    <property type="component" value="Unassembled WGS sequence"/>
</dbReference>
<dbReference type="EMBL" id="JBHMFI010000001">
    <property type="protein sequence ID" value="MFB9070824.1"/>
    <property type="molecule type" value="Genomic_DNA"/>
</dbReference>
<name>A0ABV5FVZ7_9MICC</name>
<reference evidence="2 3" key="1">
    <citation type="submission" date="2024-09" db="EMBL/GenBank/DDBJ databases">
        <authorList>
            <person name="Sun Q."/>
            <person name="Mori K."/>
        </authorList>
    </citation>
    <scope>NUCLEOTIDE SEQUENCE [LARGE SCALE GENOMIC DNA]</scope>
    <source>
        <strain evidence="2 3">CCM 7609</strain>
    </source>
</reference>
<proteinExistence type="predicted"/>
<comment type="caution">
    <text evidence="2">The sequence shown here is derived from an EMBL/GenBank/DDBJ whole genome shotgun (WGS) entry which is preliminary data.</text>
</comment>
<protein>
    <submittedName>
        <fullName evidence="2">Uncharacterized protein</fullName>
    </submittedName>
</protein>
<feature type="region of interest" description="Disordered" evidence="1">
    <location>
        <begin position="1"/>
        <end position="24"/>
    </location>
</feature>
<keyword evidence="3" id="KW-1185">Reference proteome</keyword>